<sequence>MQNKNQIYGLFSIWDRDMIRLIKTKVFQRLAYRFKNIKIIQGE</sequence>
<name>A0A164QH04_BACCE</name>
<organism evidence="1 2">
    <name type="scientific">Bacillus cereus</name>
    <dbReference type="NCBI Taxonomy" id="1396"/>
    <lineage>
        <taxon>Bacteria</taxon>
        <taxon>Bacillati</taxon>
        <taxon>Bacillota</taxon>
        <taxon>Bacilli</taxon>
        <taxon>Bacillales</taxon>
        <taxon>Bacillaceae</taxon>
        <taxon>Bacillus</taxon>
        <taxon>Bacillus cereus group</taxon>
    </lineage>
</organism>
<accession>A0A164QH04</accession>
<comment type="caution">
    <text evidence="1">The sequence shown here is derived from an EMBL/GenBank/DDBJ whole genome shotgun (WGS) entry which is preliminary data.</text>
</comment>
<evidence type="ECO:0000313" key="2">
    <source>
        <dbReference type="Proteomes" id="UP000076482"/>
    </source>
</evidence>
<dbReference type="AlphaFoldDB" id="A0A164QH04"/>
<proteinExistence type="predicted"/>
<evidence type="ECO:0000313" key="1">
    <source>
        <dbReference type="EMBL" id="KZD71425.1"/>
    </source>
</evidence>
<gene>
    <name evidence="1" type="ORF">B4088_0739</name>
</gene>
<dbReference type="Proteomes" id="UP000076482">
    <property type="component" value="Unassembled WGS sequence"/>
</dbReference>
<reference evidence="1 2" key="1">
    <citation type="submission" date="2015-09" db="EMBL/GenBank/DDBJ databases">
        <title>Bacillus cereus food isolates.</title>
        <authorList>
            <person name="Boekhorst J."/>
        </authorList>
    </citation>
    <scope>NUCLEOTIDE SEQUENCE [LARGE SCALE GENOMIC DNA]</scope>
    <source>
        <strain evidence="1 2">B4088</strain>
    </source>
</reference>
<dbReference type="PATRIC" id="fig|1396.535.peg.2780"/>
<protein>
    <submittedName>
        <fullName evidence="1">Uncharacterized protein</fullName>
    </submittedName>
</protein>
<dbReference type="EMBL" id="LJKE01000018">
    <property type="protein sequence ID" value="KZD71425.1"/>
    <property type="molecule type" value="Genomic_DNA"/>
</dbReference>